<gene>
    <name evidence="3" type="ORF">ACFQGU_00115</name>
</gene>
<dbReference type="InterPro" id="IPR008207">
    <property type="entry name" value="Sig_transdc_His_kin_Hpt_dom"/>
</dbReference>
<sequence>MSDITAETVNRARLDSLVDEIGDQDIVRQAVQSFLDELVERLQAIRTTISGGDAAEIKKAAHALGSPAAMLGAIEVNRICRAMQDQCDAGGDVLAPVMADLDASSARTVSGLRAYLAESAATA</sequence>
<accession>A0ABW1SVJ8</accession>
<dbReference type="EMBL" id="JBHSTI010000001">
    <property type="protein sequence ID" value="MFC6236266.1"/>
    <property type="molecule type" value="Genomic_DNA"/>
</dbReference>
<dbReference type="SUPFAM" id="SSF47226">
    <property type="entry name" value="Histidine-containing phosphotransfer domain, HPT domain"/>
    <property type="match status" value="1"/>
</dbReference>
<evidence type="ECO:0000313" key="3">
    <source>
        <dbReference type="EMBL" id="MFC6236266.1"/>
    </source>
</evidence>
<evidence type="ECO:0000259" key="2">
    <source>
        <dbReference type="PROSITE" id="PS50894"/>
    </source>
</evidence>
<dbReference type="Pfam" id="PF01627">
    <property type="entry name" value="Hpt"/>
    <property type="match status" value="1"/>
</dbReference>
<evidence type="ECO:0000256" key="1">
    <source>
        <dbReference type="PROSITE-ProRule" id="PRU00110"/>
    </source>
</evidence>
<dbReference type="SMART" id="SM00073">
    <property type="entry name" value="HPT"/>
    <property type="match status" value="1"/>
</dbReference>
<feature type="modified residue" description="Phosphohistidine" evidence="1">
    <location>
        <position position="62"/>
    </location>
</feature>
<protein>
    <submittedName>
        <fullName evidence="3">Hpt domain-containing protein</fullName>
    </submittedName>
</protein>
<keyword evidence="1" id="KW-0597">Phosphoprotein</keyword>
<proteinExistence type="predicted"/>
<keyword evidence="4" id="KW-1185">Reference proteome</keyword>
<reference evidence="4" key="1">
    <citation type="journal article" date="2019" name="Int. J. Syst. Evol. Microbiol.">
        <title>The Global Catalogue of Microorganisms (GCM) 10K type strain sequencing project: providing services to taxonomists for standard genome sequencing and annotation.</title>
        <authorList>
            <consortium name="The Broad Institute Genomics Platform"/>
            <consortium name="The Broad Institute Genome Sequencing Center for Infectious Disease"/>
            <person name="Wu L."/>
            <person name="Ma J."/>
        </authorList>
    </citation>
    <scope>NUCLEOTIDE SEQUENCE [LARGE SCALE GENOMIC DNA]</scope>
    <source>
        <strain evidence="4">CGMCC 4.7317</strain>
    </source>
</reference>
<feature type="domain" description="HPt" evidence="2">
    <location>
        <begin position="23"/>
        <end position="123"/>
    </location>
</feature>
<dbReference type="Proteomes" id="UP001596138">
    <property type="component" value="Unassembled WGS sequence"/>
</dbReference>
<dbReference type="InterPro" id="IPR036641">
    <property type="entry name" value="HPT_dom_sf"/>
</dbReference>
<organism evidence="3 4">
    <name type="scientific">Longivirga aurantiaca</name>
    <dbReference type="NCBI Taxonomy" id="1837743"/>
    <lineage>
        <taxon>Bacteria</taxon>
        <taxon>Bacillati</taxon>
        <taxon>Actinomycetota</taxon>
        <taxon>Actinomycetes</taxon>
        <taxon>Sporichthyales</taxon>
        <taxon>Sporichthyaceae</taxon>
        <taxon>Longivirga</taxon>
    </lineage>
</organism>
<name>A0ABW1SVJ8_9ACTN</name>
<evidence type="ECO:0000313" key="4">
    <source>
        <dbReference type="Proteomes" id="UP001596138"/>
    </source>
</evidence>
<comment type="caution">
    <text evidence="3">The sequence shown here is derived from an EMBL/GenBank/DDBJ whole genome shotgun (WGS) entry which is preliminary data.</text>
</comment>
<dbReference type="PROSITE" id="PS50894">
    <property type="entry name" value="HPT"/>
    <property type="match status" value="1"/>
</dbReference>
<dbReference type="RefSeq" id="WP_386763315.1">
    <property type="nucleotide sequence ID" value="NZ_JBHSTI010000001.1"/>
</dbReference>
<dbReference type="Gene3D" id="1.20.120.160">
    <property type="entry name" value="HPT domain"/>
    <property type="match status" value="1"/>
</dbReference>